<evidence type="ECO:0000313" key="1">
    <source>
        <dbReference type="EMBL" id="CAH2761977.1"/>
    </source>
</evidence>
<dbReference type="Proteomes" id="UP001154111">
    <property type="component" value="Chromosome"/>
</dbReference>
<evidence type="ECO:0000313" key="2">
    <source>
        <dbReference type="EMBL" id="CAH2761988.1"/>
    </source>
</evidence>
<dbReference type="EMBL" id="OW659477">
    <property type="protein sequence ID" value="CAH2761988.1"/>
    <property type="molecule type" value="Genomic_DNA"/>
</dbReference>
<accession>A0AAU9VHR8</accession>
<evidence type="ECO:0000313" key="4">
    <source>
        <dbReference type="Proteomes" id="UP001154111"/>
    </source>
</evidence>
<keyword evidence="3" id="KW-1185">Reference proteome</keyword>
<protein>
    <recommendedName>
        <fullName evidence="5">DUF1492 domain-containing protein</fullName>
    </recommendedName>
</protein>
<evidence type="ECO:0000313" key="3">
    <source>
        <dbReference type="Proteomes" id="UP001154095"/>
    </source>
</evidence>
<dbReference type="EMBL" id="OW659496">
    <property type="protein sequence ID" value="CAH2761977.1"/>
    <property type="molecule type" value="Genomic_DNA"/>
</dbReference>
<proteinExistence type="predicted"/>
<dbReference type="RefSeq" id="WP_254006326.1">
    <property type="nucleotide sequence ID" value="NZ_OW659477.1"/>
</dbReference>
<dbReference type="AlphaFoldDB" id="A0AAU9VHR8"/>
<evidence type="ECO:0008006" key="5">
    <source>
        <dbReference type="Google" id="ProtNLM"/>
    </source>
</evidence>
<name>A0AAU9VHR8_9FIRM</name>
<organism evidence="2 4">
    <name type="scientific">Erysipelothrix amsterdamensis</name>
    <dbReference type="NCBI Taxonomy" id="2929157"/>
    <lineage>
        <taxon>Bacteria</taxon>
        <taxon>Bacillati</taxon>
        <taxon>Bacillota</taxon>
        <taxon>Erysipelotrichia</taxon>
        <taxon>Erysipelotrichales</taxon>
        <taxon>Erysipelotrichaceae</taxon>
        <taxon>Erysipelothrix</taxon>
    </lineage>
</organism>
<reference evidence="2" key="1">
    <citation type="submission" date="2022-04" db="EMBL/GenBank/DDBJ databases">
        <authorList>
            <person name="Forde T."/>
        </authorList>
    </citation>
    <scope>NUCLEOTIDE SEQUENCE</scope>
    <source>
        <strain evidence="2">A18Y016a</strain>
        <strain evidence="1">A18Y020d</strain>
    </source>
</reference>
<gene>
    <name evidence="2" type="ORF">ERYAMS2_00983</name>
    <name evidence="1" type="ORF">ERYAMS_00689</name>
</gene>
<dbReference type="Proteomes" id="UP001154095">
    <property type="component" value="Chromosome"/>
</dbReference>
<sequence>MKQVKKSNALVFIKNELQSTNYYCLKIINLNLKLEQVCTKLYEISGIDYSKSGDVKVKWSLIPKLDLMQKEELLNREIKKWRMRILDVEEVLNKCSPNVKDMLIRIYVLKESQSKVSESYNYSRTGMIYLIDKELSEVLKEYDI</sequence>